<proteinExistence type="predicted"/>
<protein>
    <submittedName>
        <fullName evidence="1">Amino acid adenylation domain-containing protein</fullName>
    </submittedName>
</protein>
<gene>
    <name evidence="1" type="ORF">G3M58_88030</name>
</gene>
<dbReference type="PANTHER" id="PTHR43767">
    <property type="entry name" value="LONG-CHAIN-FATTY-ACID--COA LIGASE"/>
    <property type="match status" value="1"/>
</dbReference>
<feature type="non-terminal residue" evidence="1">
    <location>
        <position position="1"/>
    </location>
</feature>
<organism evidence="1">
    <name type="scientific">Streptomyces sp. SID7499</name>
    <dbReference type="NCBI Taxonomy" id="2706086"/>
    <lineage>
        <taxon>Bacteria</taxon>
        <taxon>Bacillati</taxon>
        <taxon>Actinomycetota</taxon>
        <taxon>Actinomycetes</taxon>
        <taxon>Kitasatosporales</taxon>
        <taxon>Streptomycetaceae</taxon>
        <taxon>Streptomyces</taxon>
    </lineage>
</organism>
<dbReference type="PANTHER" id="PTHR43767:SF1">
    <property type="entry name" value="NONRIBOSOMAL PEPTIDE SYNTHASE PES1 (EUROFUNG)-RELATED"/>
    <property type="match status" value="1"/>
</dbReference>
<accession>A0A6G3XWC8</accession>
<name>A0A6G3XWC8_9ACTN</name>
<sequence length="74" mass="7587">LGRIDDQVKVRGFRIEPGEIRHVLLEDPAVSAAAVTVTGGASGDAAAVRIDAYVVPAPGAVPDPGSVRDRAARL</sequence>
<dbReference type="GO" id="GO:0016878">
    <property type="term" value="F:acid-thiol ligase activity"/>
    <property type="evidence" value="ECO:0007669"/>
    <property type="project" value="UniProtKB-ARBA"/>
</dbReference>
<dbReference type="SUPFAM" id="SSF56801">
    <property type="entry name" value="Acetyl-CoA synthetase-like"/>
    <property type="match status" value="1"/>
</dbReference>
<reference evidence="1" key="1">
    <citation type="submission" date="2020-01" db="EMBL/GenBank/DDBJ databases">
        <title>Insect and environment-associated Actinomycetes.</title>
        <authorList>
            <person name="Currrie C."/>
            <person name="Chevrette M."/>
            <person name="Carlson C."/>
            <person name="Stubbendieck R."/>
            <person name="Wendt-Pienkowski E."/>
        </authorList>
    </citation>
    <scope>NUCLEOTIDE SEQUENCE</scope>
    <source>
        <strain evidence="1">SID7499</strain>
    </source>
</reference>
<comment type="caution">
    <text evidence="1">The sequence shown here is derived from an EMBL/GenBank/DDBJ whole genome shotgun (WGS) entry which is preliminary data.</text>
</comment>
<dbReference type="AlphaFoldDB" id="A0A6G3XWC8"/>
<dbReference type="InterPro" id="IPR050237">
    <property type="entry name" value="ATP-dep_AMP-bd_enzyme"/>
</dbReference>
<evidence type="ECO:0000313" key="1">
    <source>
        <dbReference type="EMBL" id="NEE22003.1"/>
    </source>
</evidence>
<dbReference type="Gene3D" id="3.30.300.30">
    <property type="match status" value="1"/>
</dbReference>
<dbReference type="InterPro" id="IPR045851">
    <property type="entry name" value="AMP-bd_C_sf"/>
</dbReference>
<dbReference type="EMBL" id="JAAGMN010009510">
    <property type="protein sequence ID" value="NEE22003.1"/>
    <property type="molecule type" value="Genomic_DNA"/>
</dbReference>
<feature type="non-terminal residue" evidence="1">
    <location>
        <position position="74"/>
    </location>
</feature>